<protein>
    <submittedName>
        <fullName evidence="1">Uncharacterized protein</fullName>
    </submittedName>
</protein>
<dbReference type="AlphaFoldDB" id="A0A1V8ZYF4"/>
<keyword evidence="2" id="KW-1185">Reference proteome</keyword>
<dbReference type="Proteomes" id="UP000192591">
    <property type="component" value="Unassembled WGS sequence"/>
</dbReference>
<dbReference type="STRING" id="1962155.B1813_19030"/>
<proteinExistence type="predicted"/>
<reference evidence="1 2" key="1">
    <citation type="submission" date="2017-02" db="EMBL/GenBank/DDBJ databases">
        <title>Draft genome of Saccharomonospora sp. 154.</title>
        <authorList>
            <person name="Alonso-Carmona G.S."/>
            <person name="De La Haba R."/>
            <person name="Vera-Gargallo B."/>
            <person name="Sandoval-Trujillo A.H."/>
            <person name="Ramirez-Duran N."/>
            <person name="Ventosa A."/>
        </authorList>
    </citation>
    <scope>NUCLEOTIDE SEQUENCE [LARGE SCALE GENOMIC DNA]</scope>
    <source>
        <strain evidence="1 2">LRS4.154</strain>
    </source>
</reference>
<name>A0A1V8ZYF4_SACPI</name>
<dbReference type="EMBL" id="MWIH01000008">
    <property type="protein sequence ID" value="OQO89935.1"/>
    <property type="molecule type" value="Genomic_DNA"/>
</dbReference>
<dbReference type="RefSeq" id="WP_081194217.1">
    <property type="nucleotide sequence ID" value="NZ_MWIH01000008.1"/>
</dbReference>
<evidence type="ECO:0000313" key="2">
    <source>
        <dbReference type="Proteomes" id="UP000192591"/>
    </source>
</evidence>
<gene>
    <name evidence="1" type="ORF">B1813_19030</name>
</gene>
<sequence>MAERTVSVKLKAEIAQYVASMRAAGRATSDLEKASLQVQAAFSAEQDAAGRVRVAETRLNQVRSNSRSSALQLAQAEEQLASAQRSHATARERAIVLTEQYIADQQRLSTATDGATESVERQGRATERVARRANVQFRALATAIIAGLPAASSVASGALVGGLGAAFIGVGAIGLRESEALRATWEGLGSTLSDDLADDAAVLEDELVGAADQIDEAFQRLRPQLRAAFAGSEPLVEDFVGSLTDMAERAMPGFVEAIENAGPAVSGFRGLAGQLGQTVGDLAAELSDYSDEAGEGFVHLGDLVDEVLLGIAPILGDLTTLWAEHGDQVADVVGGLLDSLGSITSGALPGFSSALGVALELLSAVLAVIEPIAPALGTMAGAWLAVTAAMKAVGVVRSAVSGVAGSVARLGDSMQNTATKAKGFRAAGAAIALAVGVAADEMFRLNPEVEKLASSLGTLSESGRVSGELLDTFGEDLSGVGQALDMLNDTGITRFFNEIGEQIPGMDALTTTLGEAETALSSLDAALASIAESEGQQAAEEAFQQVADKAGLAGPAVQELRDRLPQFADAMETAASSTDQATEALNTYLEAQRAATDPVFALGQAVRDVDEAQRAYTEAVETYTADSPQARQASWDLAEAISGAEQAALNGELSFEQFDFKLKQWVAQGVLTSAQASDLRGRVADLRGEAEDYRGNYTANIHARTGQASVRIRALLDLVNSIPISRTMTLSAIIPGQALAAMTAMRALGMEDGGILRFADGSEDHRAQIAPAGAWRVWAEPETGGEAYIPLAESKRARSTDILATVAGEFGYSLAPAVRQFADGGASMVQGRPSIARGGDVSYTFNFPNYVGNRDELVTTLRKEIAHGGGDVQKYLGRS</sequence>
<organism evidence="1 2">
    <name type="scientific">Saccharomonospora piscinae</name>
    <dbReference type="NCBI Taxonomy" id="687388"/>
    <lineage>
        <taxon>Bacteria</taxon>
        <taxon>Bacillati</taxon>
        <taxon>Actinomycetota</taxon>
        <taxon>Actinomycetes</taxon>
        <taxon>Pseudonocardiales</taxon>
        <taxon>Pseudonocardiaceae</taxon>
        <taxon>Saccharomonospora</taxon>
    </lineage>
</organism>
<comment type="caution">
    <text evidence="1">The sequence shown here is derived from an EMBL/GenBank/DDBJ whole genome shotgun (WGS) entry which is preliminary data.</text>
</comment>
<evidence type="ECO:0000313" key="1">
    <source>
        <dbReference type="EMBL" id="OQO89935.1"/>
    </source>
</evidence>
<accession>A0A1V8ZYF4</accession>